<feature type="signal peptide" evidence="6">
    <location>
        <begin position="1"/>
        <end position="20"/>
    </location>
</feature>
<dbReference type="RefSeq" id="WP_183262446.1">
    <property type="nucleotide sequence ID" value="NZ_BAAAVZ010000002.1"/>
</dbReference>
<keyword evidence="4" id="KW-0998">Cell outer membrane</keyword>
<keyword evidence="2 6" id="KW-0732">Signal</keyword>
<proteinExistence type="inferred from homology"/>
<dbReference type="InterPro" id="IPR011250">
    <property type="entry name" value="OMP/PagP_B-barrel"/>
</dbReference>
<dbReference type="Gene3D" id="2.40.160.20">
    <property type="match status" value="1"/>
</dbReference>
<dbReference type="Pfam" id="PF13505">
    <property type="entry name" value="OMP_b-brl"/>
    <property type="match status" value="1"/>
</dbReference>
<keyword evidence="3" id="KW-0472">Membrane</keyword>
<organism evidence="8 9">
    <name type="scientific">Aminobacter niigataensis</name>
    <dbReference type="NCBI Taxonomy" id="83265"/>
    <lineage>
        <taxon>Bacteria</taxon>
        <taxon>Pseudomonadati</taxon>
        <taxon>Pseudomonadota</taxon>
        <taxon>Alphaproteobacteria</taxon>
        <taxon>Hyphomicrobiales</taxon>
        <taxon>Phyllobacteriaceae</taxon>
        <taxon>Aminobacter</taxon>
    </lineage>
</organism>
<sequence>MRQLLLATSALALGAGTAAAQDQAYDWSGAYVGVQAGYAVGQSLYTNTDFPTEYVNYDPDGFFGGVYAGYNFQMSNNVVLGVDGDLNFTGIKGTNDYWWVGGIPVPTASAEIKYTAALRARLGYAVGRFLPYVAGGLSAAKYDFDFVRDSTGFVYYDESKSMFGWNVGLGAEYAATDNLVLRAEYRYSDYGSKSFAQPDFFSIDDANVTLSSHDFRLGVAYKF</sequence>
<protein>
    <submittedName>
        <fullName evidence="8">Outer membrane immunogenic protein</fullName>
    </submittedName>
</protein>
<gene>
    <name evidence="8" type="ORF">GGQ99_002035</name>
</gene>
<dbReference type="PANTHER" id="PTHR34001:SF3">
    <property type="entry name" value="BLL7405 PROTEIN"/>
    <property type="match status" value="1"/>
</dbReference>
<evidence type="ECO:0000256" key="5">
    <source>
        <dbReference type="ARBA" id="ARBA00038306"/>
    </source>
</evidence>
<evidence type="ECO:0000313" key="8">
    <source>
        <dbReference type="EMBL" id="MBB4650280.1"/>
    </source>
</evidence>
<evidence type="ECO:0000256" key="3">
    <source>
        <dbReference type="ARBA" id="ARBA00023136"/>
    </source>
</evidence>
<evidence type="ECO:0000256" key="4">
    <source>
        <dbReference type="ARBA" id="ARBA00023237"/>
    </source>
</evidence>
<comment type="similarity">
    <text evidence="5">Belongs to the Omp25/RopB family.</text>
</comment>
<accession>A0ABR6L2I9</accession>
<feature type="chain" id="PRO_5045714394" evidence="6">
    <location>
        <begin position="21"/>
        <end position="223"/>
    </location>
</feature>
<dbReference type="SUPFAM" id="SSF56925">
    <property type="entry name" value="OMPA-like"/>
    <property type="match status" value="1"/>
</dbReference>
<evidence type="ECO:0000259" key="7">
    <source>
        <dbReference type="Pfam" id="PF13505"/>
    </source>
</evidence>
<evidence type="ECO:0000313" key="9">
    <source>
        <dbReference type="Proteomes" id="UP000539538"/>
    </source>
</evidence>
<name>A0ABR6L2I9_9HYPH</name>
<dbReference type="InterPro" id="IPR027385">
    <property type="entry name" value="Beta-barrel_OMP"/>
</dbReference>
<dbReference type="Proteomes" id="UP000539538">
    <property type="component" value="Unassembled WGS sequence"/>
</dbReference>
<comment type="subcellular location">
    <subcellularLocation>
        <location evidence="1">Cell outer membrane</location>
    </subcellularLocation>
</comment>
<evidence type="ECO:0000256" key="2">
    <source>
        <dbReference type="ARBA" id="ARBA00022729"/>
    </source>
</evidence>
<feature type="domain" description="Outer membrane protein beta-barrel" evidence="7">
    <location>
        <begin position="9"/>
        <end position="223"/>
    </location>
</feature>
<reference evidence="8 9" key="1">
    <citation type="submission" date="2020-08" db="EMBL/GenBank/DDBJ databases">
        <title>Genomic Encyclopedia of Type Strains, Phase IV (KMG-IV): sequencing the most valuable type-strain genomes for metagenomic binning, comparative biology and taxonomic classification.</title>
        <authorList>
            <person name="Goeker M."/>
        </authorList>
    </citation>
    <scope>NUCLEOTIDE SEQUENCE [LARGE SCALE GENOMIC DNA]</scope>
    <source>
        <strain evidence="8 9">DSM 7050</strain>
    </source>
</reference>
<comment type="caution">
    <text evidence="8">The sequence shown here is derived from an EMBL/GenBank/DDBJ whole genome shotgun (WGS) entry which is preliminary data.</text>
</comment>
<keyword evidence="9" id="KW-1185">Reference proteome</keyword>
<dbReference type="PANTHER" id="PTHR34001">
    <property type="entry name" value="BLL7405 PROTEIN"/>
    <property type="match status" value="1"/>
</dbReference>
<evidence type="ECO:0000256" key="1">
    <source>
        <dbReference type="ARBA" id="ARBA00004442"/>
    </source>
</evidence>
<dbReference type="EMBL" id="JACHOT010000002">
    <property type="protein sequence ID" value="MBB4650280.1"/>
    <property type="molecule type" value="Genomic_DNA"/>
</dbReference>
<evidence type="ECO:0000256" key="6">
    <source>
        <dbReference type="SAM" id="SignalP"/>
    </source>
</evidence>
<dbReference type="InterPro" id="IPR051692">
    <property type="entry name" value="OMP-like"/>
</dbReference>